<gene>
    <name evidence="2" type="ORF">FTW19_09370</name>
</gene>
<evidence type="ECO:0000313" key="2">
    <source>
        <dbReference type="EMBL" id="QEE28186.1"/>
    </source>
</evidence>
<dbReference type="AlphaFoldDB" id="A0A5B9EDJ3"/>
<evidence type="ECO:0000313" key="3">
    <source>
        <dbReference type="Proteomes" id="UP000321820"/>
    </source>
</evidence>
<feature type="domain" description="Helix-turn-helix" evidence="1">
    <location>
        <begin position="51"/>
        <end position="94"/>
    </location>
</feature>
<keyword evidence="3" id="KW-1185">Reference proteome</keyword>
<organism evidence="2 3">
    <name type="scientific">Terriglobus albidus</name>
    <dbReference type="NCBI Taxonomy" id="1592106"/>
    <lineage>
        <taxon>Bacteria</taxon>
        <taxon>Pseudomonadati</taxon>
        <taxon>Acidobacteriota</taxon>
        <taxon>Terriglobia</taxon>
        <taxon>Terriglobales</taxon>
        <taxon>Acidobacteriaceae</taxon>
        <taxon>Terriglobus</taxon>
    </lineage>
</organism>
<sequence length="103" mass="11758">MYWSGVWDTDWVCRKRVLIGERTMQPFNTTQKKPPTRATIPAEEKLLVSRGEAAQLLSISQRGLDYLIANRRLPTRRIGGRVLIPVADLRKYARGDHPESIVA</sequence>
<name>A0A5B9EDJ3_9BACT</name>
<accession>A0A5B9EDJ3</accession>
<dbReference type="EMBL" id="CP042806">
    <property type="protein sequence ID" value="QEE28186.1"/>
    <property type="molecule type" value="Genomic_DNA"/>
</dbReference>
<reference evidence="2 3" key="1">
    <citation type="submission" date="2019-08" db="EMBL/GenBank/DDBJ databases">
        <title>Complete genome sequence of Terriglobus albidus strain ORNL.</title>
        <authorList>
            <person name="Podar M."/>
        </authorList>
    </citation>
    <scope>NUCLEOTIDE SEQUENCE [LARGE SCALE GENOMIC DNA]</scope>
    <source>
        <strain evidence="2 3">ORNL</strain>
    </source>
</reference>
<dbReference type="OrthoDB" id="120318at2"/>
<proteinExistence type="predicted"/>
<dbReference type="Pfam" id="PF12728">
    <property type="entry name" value="HTH_17"/>
    <property type="match status" value="1"/>
</dbReference>
<evidence type="ECO:0000259" key="1">
    <source>
        <dbReference type="Pfam" id="PF12728"/>
    </source>
</evidence>
<dbReference type="Proteomes" id="UP000321820">
    <property type="component" value="Chromosome"/>
</dbReference>
<protein>
    <submittedName>
        <fullName evidence="2">Helix-turn-helix domain-containing protein</fullName>
    </submittedName>
</protein>
<dbReference type="KEGG" id="talb:FTW19_09370"/>
<dbReference type="InterPro" id="IPR041657">
    <property type="entry name" value="HTH_17"/>
</dbReference>